<evidence type="ECO:0000313" key="7">
    <source>
        <dbReference type="EMBL" id="KAL1129109.1"/>
    </source>
</evidence>
<sequence>MSNIVLRVCVWALALVSVSGNMLVVFWRAKFKYCNKVHSFLITNLALGDLFMGSYLLLIAVVDWYYRGVYSIYDSGWRSSPVCSFAGFISTFSSELSVFTLTGKIPL</sequence>
<name>A0ABD0YEN4_9HEMI</name>
<organism evidence="7 8">
    <name type="scientific">Ranatra chinensis</name>
    <dbReference type="NCBI Taxonomy" id="642074"/>
    <lineage>
        <taxon>Eukaryota</taxon>
        <taxon>Metazoa</taxon>
        <taxon>Ecdysozoa</taxon>
        <taxon>Arthropoda</taxon>
        <taxon>Hexapoda</taxon>
        <taxon>Insecta</taxon>
        <taxon>Pterygota</taxon>
        <taxon>Neoptera</taxon>
        <taxon>Paraneoptera</taxon>
        <taxon>Hemiptera</taxon>
        <taxon>Heteroptera</taxon>
        <taxon>Panheteroptera</taxon>
        <taxon>Nepomorpha</taxon>
        <taxon>Nepidae</taxon>
        <taxon>Ranatrinae</taxon>
        <taxon>Ranatra</taxon>
    </lineage>
</organism>
<dbReference type="EMBL" id="JBFDAA010000009">
    <property type="protein sequence ID" value="KAL1129109.1"/>
    <property type="molecule type" value="Genomic_DNA"/>
</dbReference>
<gene>
    <name evidence="7" type="ORF">AAG570_013640</name>
</gene>
<dbReference type="AlphaFoldDB" id="A0ABD0YEN4"/>
<keyword evidence="3 5" id="KW-1133">Transmembrane helix</keyword>
<accession>A0ABD0YEN4</accession>
<proteinExistence type="predicted"/>
<comment type="subcellular location">
    <subcellularLocation>
        <location evidence="1">Membrane</location>
    </subcellularLocation>
</comment>
<evidence type="ECO:0000256" key="5">
    <source>
        <dbReference type="SAM" id="Phobius"/>
    </source>
</evidence>
<evidence type="ECO:0000259" key="6">
    <source>
        <dbReference type="PROSITE" id="PS50262"/>
    </source>
</evidence>
<evidence type="ECO:0000256" key="3">
    <source>
        <dbReference type="ARBA" id="ARBA00022989"/>
    </source>
</evidence>
<dbReference type="SUPFAM" id="SSF81321">
    <property type="entry name" value="Family A G protein-coupled receptor-like"/>
    <property type="match status" value="1"/>
</dbReference>
<dbReference type="InterPro" id="IPR017452">
    <property type="entry name" value="GPCR_Rhodpsn_7TM"/>
</dbReference>
<dbReference type="PANTHER" id="PTHR24372">
    <property type="entry name" value="GLYCOPROTEIN HORMONE RECEPTOR"/>
    <property type="match status" value="1"/>
</dbReference>
<evidence type="ECO:0000256" key="4">
    <source>
        <dbReference type="ARBA" id="ARBA00023136"/>
    </source>
</evidence>
<protein>
    <recommendedName>
        <fullName evidence="6">G-protein coupled receptors family 1 profile domain-containing protein</fullName>
    </recommendedName>
</protein>
<evidence type="ECO:0000256" key="2">
    <source>
        <dbReference type="ARBA" id="ARBA00022692"/>
    </source>
</evidence>
<comment type="caution">
    <text evidence="7">The sequence shown here is derived from an EMBL/GenBank/DDBJ whole genome shotgun (WGS) entry which is preliminary data.</text>
</comment>
<dbReference type="Gene3D" id="1.20.1070.10">
    <property type="entry name" value="Rhodopsin 7-helix transmembrane proteins"/>
    <property type="match status" value="1"/>
</dbReference>
<reference evidence="7 8" key="1">
    <citation type="submission" date="2024-07" db="EMBL/GenBank/DDBJ databases">
        <title>Chromosome-level genome assembly of the water stick insect Ranatra chinensis (Heteroptera: Nepidae).</title>
        <authorList>
            <person name="Liu X."/>
        </authorList>
    </citation>
    <scope>NUCLEOTIDE SEQUENCE [LARGE SCALE GENOMIC DNA]</scope>
    <source>
        <strain evidence="7">Cailab_2021Rc</strain>
        <tissue evidence="7">Muscle</tissue>
    </source>
</reference>
<evidence type="ECO:0000256" key="1">
    <source>
        <dbReference type="ARBA" id="ARBA00004370"/>
    </source>
</evidence>
<keyword evidence="4 5" id="KW-0472">Membrane</keyword>
<dbReference type="PROSITE" id="PS50262">
    <property type="entry name" value="G_PROTEIN_RECEP_F1_2"/>
    <property type="match status" value="1"/>
</dbReference>
<feature type="domain" description="G-protein coupled receptors family 1 profile" evidence="6">
    <location>
        <begin position="20"/>
        <end position="107"/>
    </location>
</feature>
<keyword evidence="8" id="KW-1185">Reference proteome</keyword>
<dbReference type="GO" id="GO:0016020">
    <property type="term" value="C:membrane"/>
    <property type="evidence" value="ECO:0007669"/>
    <property type="project" value="UniProtKB-SubCell"/>
</dbReference>
<dbReference type="PANTHER" id="PTHR24372:SF77">
    <property type="entry name" value="G-PROTEIN COUPLED RECEPTORS FAMILY 1 PROFILE DOMAIN-CONTAINING PROTEIN"/>
    <property type="match status" value="1"/>
</dbReference>
<keyword evidence="2 5" id="KW-0812">Transmembrane</keyword>
<feature type="transmembrane region" description="Helical" evidence="5">
    <location>
        <begin position="44"/>
        <end position="66"/>
    </location>
</feature>
<evidence type="ECO:0000313" key="8">
    <source>
        <dbReference type="Proteomes" id="UP001558652"/>
    </source>
</evidence>
<dbReference type="Proteomes" id="UP001558652">
    <property type="component" value="Unassembled WGS sequence"/>
</dbReference>